<protein>
    <submittedName>
        <fullName evidence="3">CSON002115 protein</fullName>
    </submittedName>
</protein>
<organism evidence="3">
    <name type="scientific">Culicoides sonorensis</name>
    <name type="common">Biting midge</name>
    <dbReference type="NCBI Taxonomy" id="179676"/>
    <lineage>
        <taxon>Eukaryota</taxon>
        <taxon>Metazoa</taxon>
        <taxon>Ecdysozoa</taxon>
        <taxon>Arthropoda</taxon>
        <taxon>Hexapoda</taxon>
        <taxon>Insecta</taxon>
        <taxon>Pterygota</taxon>
        <taxon>Neoptera</taxon>
        <taxon>Endopterygota</taxon>
        <taxon>Diptera</taxon>
        <taxon>Nematocera</taxon>
        <taxon>Chironomoidea</taxon>
        <taxon>Ceratopogonidae</taxon>
        <taxon>Ceratopogoninae</taxon>
        <taxon>Culicoides</taxon>
        <taxon>Monoculicoides</taxon>
    </lineage>
</organism>
<dbReference type="PANTHER" id="PTHR11161:SF22">
    <property type="entry name" value="ACYLTRANSFERASE 3 DOMAIN-CONTAINING PROTEIN-RELATED"/>
    <property type="match status" value="1"/>
</dbReference>
<gene>
    <name evidence="3" type="primary">CSON002115</name>
</gene>
<keyword evidence="2" id="KW-0732">Signal</keyword>
<feature type="transmembrane region" description="Helical" evidence="1">
    <location>
        <begin position="186"/>
        <end position="204"/>
    </location>
</feature>
<dbReference type="InterPro" id="IPR052728">
    <property type="entry name" value="O2_lipid_transport_reg"/>
</dbReference>
<proteinExistence type="predicted"/>
<keyword evidence="1" id="KW-0812">Transmembrane</keyword>
<feature type="signal peptide" evidence="2">
    <location>
        <begin position="1"/>
        <end position="21"/>
    </location>
</feature>
<keyword evidence="1" id="KW-1133">Transmembrane helix</keyword>
<sequence length="311" mass="36447">MLLKFLFIANILILSIINVNGGISEIFNLKDYFRMPLMSSYDPYDPCMFSSTTNRSIYCITRTKIKPDPSNSVWNYTEAFSSKTKLHFRHDVIMRGICIESCMKKISQLSAEEIQRYDSTDFNDEDFTYDPVNFKNTLKYRRELQKSVNLCVNMQLKDQFNLTGYSTINHCDAEDDDYSYDYLDKIFILIVILIALSALSGTIYDMRFRKNRSEVEKSQVFDKVLMSFSLQENWKRLMAPPKTKLSQDLKFVQAIRCMSMFVIVYMHLDMGFNMNPANPEYIELHRKLLICSTTLDLAISTQTFVMRFDIN</sequence>
<dbReference type="EMBL" id="UFQT01000134">
    <property type="protein sequence ID" value="SSX20649.1"/>
    <property type="molecule type" value="Genomic_DNA"/>
</dbReference>
<keyword evidence="1" id="KW-0472">Membrane</keyword>
<evidence type="ECO:0000256" key="2">
    <source>
        <dbReference type="SAM" id="SignalP"/>
    </source>
</evidence>
<feature type="chain" id="PRO_5016423857" evidence="2">
    <location>
        <begin position="22"/>
        <end position="311"/>
    </location>
</feature>
<accession>A0A336LVC1</accession>
<evidence type="ECO:0000256" key="1">
    <source>
        <dbReference type="SAM" id="Phobius"/>
    </source>
</evidence>
<evidence type="ECO:0000313" key="3">
    <source>
        <dbReference type="EMBL" id="SSX20649.1"/>
    </source>
</evidence>
<dbReference type="AlphaFoldDB" id="A0A336LVC1"/>
<dbReference type="VEuPathDB" id="VectorBase:CSON002115"/>
<name>A0A336LVC1_CULSO</name>
<dbReference type="PANTHER" id="PTHR11161">
    <property type="entry name" value="O-ACYLTRANSFERASE"/>
    <property type="match status" value="1"/>
</dbReference>
<reference evidence="3" key="1">
    <citation type="submission" date="2018-07" db="EMBL/GenBank/DDBJ databases">
        <authorList>
            <person name="Quirk P.G."/>
            <person name="Krulwich T.A."/>
        </authorList>
    </citation>
    <scope>NUCLEOTIDE SEQUENCE</scope>
</reference>